<dbReference type="EMBL" id="BKCJ010539525">
    <property type="protein sequence ID" value="GFB04189.1"/>
    <property type="molecule type" value="Genomic_DNA"/>
</dbReference>
<feature type="region of interest" description="Disordered" evidence="1">
    <location>
        <begin position="53"/>
        <end position="91"/>
    </location>
</feature>
<proteinExistence type="predicted"/>
<comment type="caution">
    <text evidence="2">The sequence shown here is derived from an EMBL/GenBank/DDBJ whole genome shotgun (WGS) entry which is preliminary data.</text>
</comment>
<evidence type="ECO:0000313" key="2">
    <source>
        <dbReference type="EMBL" id="GFB04189.1"/>
    </source>
</evidence>
<reference evidence="2" key="1">
    <citation type="journal article" date="2019" name="Sci. Rep.">
        <title>Draft genome of Tanacetum cinerariifolium, the natural source of mosquito coil.</title>
        <authorList>
            <person name="Yamashiro T."/>
            <person name="Shiraishi A."/>
            <person name="Satake H."/>
            <person name="Nakayama K."/>
        </authorList>
    </citation>
    <scope>NUCLEOTIDE SEQUENCE</scope>
</reference>
<organism evidence="2">
    <name type="scientific">Tanacetum cinerariifolium</name>
    <name type="common">Dalmatian daisy</name>
    <name type="synonym">Chrysanthemum cinerariifolium</name>
    <dbReference type="NCBI Taxonomy" id="118510"/>
    <lineage>
        <taxon>Eukaryota</taxon>
        <taxon>Viridiplantae</taxon>
        <taxon>Streptophyta</taxon>
        <taxon>Embryophyta</taxon>
        <taxon>Tracheophyta</taxon>
        <taxon>Spermatophyta</taxon>
        <taxon>Magnoliopsida</taxon>
        <taxon>eudicotyledons</taxon>
        <taxon>Gunneridae</taxon>
        <taxon>Pentapetalae</taxon>
        <taxon>asterids</taxon>
        <taxon>campanulids</taxon>
        <taxon>Asterales</taxon>
        <taxon>Asteraceae</taxon>
        <taxon>Asteroideae</taxon>
        <taxon>Anthemideae</taxon>
        <taxon>Anthemidinae</taxon>
        <taxon>Tanacetum</taxon>
    </lineage>
</organism>
<name>A0A699KSF9_TANCI</name>
<gene>
    <name evidence="2" type="ORF">Tci_676160</name>
</gene>
<accession>A0A699KSF9</accession>
<evidence type="ECO:0000256" key="1">
    <source>
        <dbReference type="SAM" id="MobiDB-lite"/>
    </source>
</evidence>
<protein>
    <submittedName>
        <fullName evidence="2">Putative retroelement Pol polyprotein</fullName>
    </submittedName>
</protein>
<sequence length="161" mass="18393">MRTRSSKDNSLTRVLRINYQTHLLTLKRVTKSHIPAAADAPVKIDVPKEHSEIANESKARLKRGRPISSKDKNPRKKKGACNQDGQVEVKETLEGSSIRTLDIMVQKEPRVPENEKFSINYVMPRKIWNQNEIDVDDAFANNVVLEVMENDEDHEPNSFGM</sequence>
<dbReference type="AlphaFoldDB" id="A0A699KSF9"/>